<dbReference type="InterPro" id="IPR036890">
    <property type="entry name" value="HATPase_C_sf"/>
</dbReference>
<accession>A0ABP6S861</accession>
<evidence type="ECO:0000313" key="3">
    <source>
        <dbReference type="EMBL" id="GAA3370562.1"/>
    </source>
</evidence>
<comment type="caution">
    <text evidence="3">The sequence shown here is derived from an EMBL/GenBank/DDBJ whole genome shotgun (WGS) entry which is preliminary data.</text>
</comment>
<keyword evidence="3" id="KW-0547">Nucleotide-binding</keyword>
<feature type="domain" description="Histidine kinase/HSP90-like ATPase" evidence="2">
    <location>
        <begin position="17"/>
        <end position="122"/>
    </location>
</feature>
<protein>
    <submittedName>
        <fullName evidence="3">ATP-binding protein</fullName>
    </submittedName>
</protein>
<keyword evidence="1" id="KW-0808">Transferase</keyword>
<evidence type="ECO:0000259" key="2">
    <source>
        <dbReference type="Pfam" id="PF13581"/>
    </source>
</evidence>
<keyword evidence="4" id="KW-1185">Reference proteome</keyword>
<dbReference type="Proteomes" id="UP001499990">
    <property type="component" value="Unassembled WGS sequence"/>
</dbReference>
<name>A0ABP6S861_9ACTN</name>
<dbReference type="InterPro" id="IPR050267">
    <property type="entry name" value="Anti-sigma-factor_SerPK"/>
</dbReference>
<dbReference type="CDD" id="cd16936">
    <property type="entry name" value="HATPase_RsbW-like"/>
    <property type="match status" value="1"/>
</dbReference>
<sequence>MDTVSPHAPWSYSLQLPHDPRAPRVARMTLRAVLGGHDMGELLDTAELLVCELVTNAYRHSDGPAALRLRSMEGGWLRVGVWDTNPVIPAPFDKPPGAAVPGVGTVDSDGGRGLLLVQLCADNWGGHLLGDDLFGRGGKLLWFELAPTSDLARAA</sequence>
<dbReference type="Gene3D" id="3.30.565.10">
    <property type="entry name" value="Histidine kinase-like ATPase, C-terminal domain"/>
    <property type="match status" value="1"/>
</dbReference>
<gene>
    <name evidence="3" type="ORF">GCM10020367_17680</name>
</gene>
<dbReference type="SUPFAM" id="SSF55874">
    <property type="entry name" value="ATPase domain of HSP90 chaperone/DNA topoisomerase II/histidine kinase"/>
    <property type="match status" value="1"/>
</dbReference>
<proteinExistence type="predicted"/>
<organism evidence="3 4">
    <name type="scientific">Streptomyces sannanensis</name>
    <dbReference type="NCBI Taxonomy" id="285536"/>
    <lineage>
        <taxon>Bacteria</taxon>
        <taxon>Bacillati</taxon>
        <taxon>Actinomycetota</taxon>
        <taxon>Actinomycetes</taxon>
        <taxon>Kitasatosporales</taxon>
        <taxon>Streptomycetaceae</taxon>
        <taxon>Streptomyces</taxon>
    </lineage>
</organism>
<keyword evidence="1" id="KW-0723">Serine/threonine-protein kinase</keyword>
<evidence type="ECO:0000313" key="4">
    <source>
        <dbReference type="Proteomes" id="UP001499990"/>
    </source>
</evidence>
<dbReference type="Pfam" id="PF13581">
    <property type="entry name" value="HATPase_c_2"/>
    <property type="match status" value="1"/>
</dbReference>
<keyword evidence="1" id="KW-0418">Kinase</keyword>
<dbReference type="PANTHER" id="PTHR35526:SF3">
    <property type="entry name" value="ANTI-SIGMA-F FACTOR RSBW"/>
    <property type="match status" value="1"/>
</dbReference>
<keyword evidence="3" id="KW-0067">ATP-binding</keyword>
<dbReference type="PANTHER" id="PTHR35526">
    <property type="entry name" value="ANTI-SIGMA-F FACTOR RSBW-RELATED"/>
    <property type="match status" value="1"/>
</dbReference>
<reference evidence="4" key="1">
    <citation type="journal article" date="2019" name="Int. J. Syst. Evol. Microbiol.">
        <title>The Global Catalogue of Microorganisms (GCM) 10K type strain sequencing project: providing services to taxonomists for standard genome sequencing and annotation.</title>
        <authorList>
            <consortium name="The Broad Institute Genomics Platform"/>
            <consortium name="The Broad Institute Genome Sequencing Center for Infectious Disease"/>
            <person name="Wu L."/>
            <person name="Ma J."/>
        </authorList>
    </citation>
    <scope>NUCLEOTIDE SEQUENCE [LARGE SCALE GENOMIC DNA]</scope>
    <source>
        <strain evidence="4">JCM 9651</strain>
    </source>
</reference>
<dbReference type="InterPro" id="IPR003594">
    <property type="entry name" value="HATPase_dom"/>
</dbReference>
<dbReference type="EMBL" id="BAAAYL010000001">
    <property type="protein sequence ID" value="GAA3370562.1"/>
    <property type="molecule type" value="Genomic_DNA"/>
</dbReference>
<dbReference type="RefSeq" id="WP_345035664.1">
    <property type="nucleotide sequence ID" value="NZ_BAAAYL010000001.1"/>
</dbReference>
<dbReference type="GO" id="GO:0005524">
    <property type="term" value="F:ATP binding"/>
    <property type="evidence" value="ECO:0007669"/>
    <property type="project" value="UniProtKB-KW"/>
</dbReference>
<evidence type="ECO:0000256" key="1">
    <source>
        <dbReference type="ARBA" id="ARBA00022527"/>
    </source>
</evidence>